<evidence type="ECO:0000313" key="1">
    <source>
        <dbReference type="EMBL" id="KAL0331062.1"/>
    </source>
</evidence>
<sequence length="122" mass="13175">MSSHARQRGGIMAPGVARRGTLARGSVLGRPAGVWGFLGACPPAEPWIRTQTEKKNYLPGRPAWDLRAFATGLRRRCRPSRRAATDGFPRLASRALWWYPSETISATPGVPGPHCPSGDQAA</sequence>
<dbReference type="EMBL" id="JACGWK010000010">
    <property type="protein sequence ID" value="KAL0331062.1"/>
    <property type="molecule type" value="Genomic_DNA"/>
</dbReference>
<organism evidence="1">
    <name type="scientific">Sesamum angustifolium</name>
    <dbReference type="NCBI Taxonomy" id="2727405"/>
    <lineage>
        <taxon>Eukaryota</taxon>
        <taxon>Viridiplantae</taxon>
        <taxon>Streptophyta</taxon>
        <taxon>Embryophyta</taxon>
        <taxon>Tracheophyta</taxon>
        <taxon>Spermatophyta</taxon>
        <taxon>Magnoliopsida</taxon>
        <taxon>eudicotyledons</taxon>
        <taxon>Gunneridae</taxon>
        <taxon>Pentapetalae</taxon>
        <taxon>asterids</taxon>
        <taxon>lamiids</taxon>
        <taxon>Lamiales</taxon>
        <taxon>Pedaliaceae</taxon>
        <taxon>Sesamum</taxon>
    </lineage>
</organism>
<reference evidence="1" key="1">
    <citation type="submission" date="2020-06" db="EMBL/GenBank/DDBJ databases">
        <authorList>
            <person name="Li T."/>
            <person name="Hu X."/>
            <person name="Zhang T."/>
            <person name="Song X."/>
            <person name="Zhang H."/>
            <person name="Dai N."/>
            <person name="Sheng W."/>
            <person name="Hou X."/>
            <person name="Wei L."/>
        </authorList>
    </citation>
    <scope>NUCLEOTIDE SEQUENCE</scope>
    <source>
        <strain evidence="1">G01</strain>
        <tissue evidence="1">Leaf</tissue>
    </source>
</reference>
<protein>
    <submittedName>
        <fullName evidence="1">Uncharacterized protein</fullName>
    </submittedName>
</protein>
<proteinExistence type="predicted"/>
<accession>A0AAW2MKI5</accession>
<gene>
    <name evidence="1" type="ORF">Sangu_1651700</name>
</gene>
<reference evidence="1" key="2">
    <citation type="journal article" date="2024" name="Plant">
        <title>Genomic evolution and insights into agronomic trait innovations of Sesamum species.</title>
        <authorList>
            <person name="Miao H."/>
            <person name="Wang L."/>
            <person name="Qu L."/>
            <person name="Liu H."/>
            <person name="Sun Y."/>
            <person name="Le M."/>
            <person name="Wang Q."/>
            <person name="Wei S."/>
            <person name="Zheng Y."/>
            <person name="Lin W."/>
            <person name="Duan Y."/>
            <person name="Cao H."/>
            <person name="Xiong S."/>
            <person name="Wang X."/>
            <person name="Wei L."/>
            <person name="Li C."/>
            <person name="Ma Q."/>
            <person name="Ju M."/>
            <person name="Zhao R."/>
            <person name="Li G."/>
            <person name="Mu C."/>
            <person name="Tian Q."/>
            <person name="Mei H."/>
            <person name="Zhang T."/>
            <person name="Gao T."/>
            <person name="Zhang H."/>
        </authorList>
    </citation>
    <scope>NUCLEOTIDE SEQUENCE</scope>
    <source>
        <strain evidence="1">G01</strain>
    </source>
</reference>
<comment type="caution">
    <text evidence="1">The sequence shown here is derived from an EMBL/GenBank/DDBJ whole genome shotgun (WGS) entry which is preliminary data.</text>
</comment>
<dbReference type="AlphaFoldDB" id="A0AAW2MKI5"/>
<name>A0AAW2MKI5_9LAMI</name>